<dbReference type="Proteomes" id="UP000008066">
    <property type="component" value="Unassembled WGS sequence"/>
</dbReference>
<evidence type="ECO:0000256" key="1">
    <source>
        <dbReference type="ARBA" id="ARBA00023125"/>
    </source>
</evidence>
<evidence type="ECO:0000256" key="2">
    <source>
        <dbReference type="SAM" id="Coils"/>
    </source>
</evidence>
<dbReference type="STRING" id="759272.G0S7L7"/>
<dbReference type="GO" id="GO:0005634">
    <property type="term" value="C:nucleus"/>
    <property type="evidence" value="ECO:0007669"/>
    <property type="project" value="TreeGrafter"/>
</dbReference>
<dbReference type="SUPFAM" id="SSF46689">
    <property type="entry name" value="Homeodomain-like"/>
    <property type="match status" value="2"/>
</dbReference>
<keyword evidence="1" id="KW-0238">DNA-binding</keyword>
<dbReference type="InterPro" id="IPR009057">
    <property type="entry name" value="Homeodomain-like_sf"/>
</dbReference>
<evidence type="ECO:0000313" key="6">
    <source>
        <dbReference type="Proteomes" id="UP000008066"/>
    </source>
</evidence>
<dbReference type="RefSeq" id="XP_006694104.1">
    <property type="nucleotide sequence ID" value="XM_006694041.1"/>
</dbReference>
<organism evidence="6">
    <name type="scientific">Chaetomium thermophilum (strain DSM 1495 / CBS 144.50 / IMI 039719)</name>
    <name type="common">Thermochaetoides thermophila</name>
    <dbReference type="NCBI Taxonomy" id="759272"/>
    <lineage>
        <taxon>Eukaryota</taxon>
        <taxon>Fungi</taxon>
        <taxon>Dikarya</taxon>
        <taxon>Ascomycota</taxon>
        <taxon>Pezizomycotina</taxon>
        <taxon>Sordariomycetes</taxon>
        <taxon>Sordariomycetidae</taxon>
        <taxon>Sordariales</taxon>
        <taxon>Chaetomiaceae</taxon>
        <taxon>Thermochaetoides</taxon>
    </lineage>
</organism>
<sequence length="416" mass="45539">MSAELAPEAQQTTTAAPANPAPAKERHSLTLDQRRALRRWANSQPVRPSHKACIEWFQNQYNQTISQSTVSHSLSPKYARLDTDTSLSGSRLRFGNWPDVEKLVLLWHQQMVNQGRHPSNEELAEKAKQIFTQLPRYKDETPPEFSPGWIHRFKKRYGLLIRRQRRHGSVVNPGEDLNYLADAVPRFMNITADISPAAIRETVQRVIGVEASLTTCARVRDEIIRRMENPQVPSTQQQPNGPPSTNGDTPMYNPEEDPEVVLQNALRALQQEEAEAEAHAAAVREERERAERGLPPLGTIAGQTYAQQAAAAVGALNAPPVTGANTARPNVAPTTAAAAATPAAAATATRFIPVTPQPASTGSAATGTEDLTLTPIPSGAPVSATERPVRCPFCVNQRMLRTIKEAVEHMSTHVIV</sequence>
<feature type="region of interest" description="Disordered" evidence="3">
    <location>
        <begin position="228"/>
        <end position="256"/>
    </location>
</feature>
<dbReference type="PROSITE" id="PS51253">
    <property type="entry name" value="HTH_CENPB"/>
    <property type="match status" value="1"/>
</dbReference>
<dbReference type="OMA" id="VLLWHQQ"/>
<dbReference type="HOGENOM" id="CLU_040209_0_0_1"/>
<feature type="region of interest" description="Disordered" evidence="3">
    <location>
        <begin position="356"/>
        <end position="382"/>
    </location>
</feature>
<feature type="region of interest" description="Disordered" evidence="3">
    <location>
        <begin position="1"/>
        <end position="27"/>
    </location>
</feature>
<dbReference type="PANTHER" id="PTHR19303:SF73">
    <property type="entry name" value="PROTEIN PDC2"/>
    <property type="match status" value="1"/>
</dbReference>
<keyword evidence="6" id="KW-1185">Reference proteome</keyword>
<dbReference type="GO" id="GO:0003677">
    <property type="term" value="F:DNA binding"/>
    <property type="evidence" value="ECO:0007669"/>
    <property type="project" value="UniProtKB-KW"/>
</dbReference>
<feature type="coiled-coil region" evidence="2">
    <location>
        <begin position="262"/>
        <end position="293"/>
    </location>
</feature>
<accession>G0S7L7</accession>
<evidence type="ECO:0000313" key="5">
    <source>
        <dbReference type="EMBL" id="EGS21808.1"/>
    </source>
</evidence>
<dbReference type="OrthoDB" id="125347at2759"/>
<dbReference type="Pfam" id="PF18107">
    <property type="entry name" value="HTH_ABP1_N"/>
    <property type="match status" value="1"/>
</dbReference>
<feature type="domain" description="HTH CENPB-type" evidence="4">
    <location>
        <begin position="88"/>
        <end position="163"/>
    </location>
</feature>
<dbReference type="GeneID" id="18257716"/>
<reference evidence="5 6" key="1">
    <citation type="journal article" date="2011" name="Cell">
        <title>Insight into structure and assembly of the nuclear pore complex by utilizing the genome of a eukaryotic thermophile.</title>
        <authorList>
            <person name="Amlacher S."/>
            <person name="Sarges P."/>
            <person name="Flemming D."/>
            <person name="van Noort V."/>
            <person name="Kunze R."/>
            <person name="Devos D.P."/>
            <person name="Arumugam M."/>
            <person name="Bork P."/>
            <person name="Hurt E."/>
        </authorList>
    </citation>
    <scope>NUCLEOTIDE SEQUENCE [LARGE SCALE GENOMIC DNA]</scope>
    <source>
        <strain evidence="6">DSM 1495 / CBS 144.50 / IMI 039719</strain>
    </source>
</reference>
<evidence type="ECO:0000259" key="4">
    <source>
        <dbReference type="PROSITE" id="PS51253"/>
    </source>
</evidence>
<evidence type="ECO:0000256" key="3">
    <source>
        <dbReference type="SAM" id="MobiDB-lite"/>
    </source>
</evidence>
<dbReference type="AlphaFoldDB" id="G0S7L7"/>
<name>G0S7L7_CHATD</name>
<dbReference type="Gene3D" id="1.10.10.60">
    <property type="entry name" value="Homeodomain-like"/>
    <property type="match status" value="2"/>
</dbReference>
<dbReference type="Pfam" id="PF03221">
    <property type="entry name" value="HTH_Tnp_Tc5"/>
    <property type="match status" value="1"/>
</dbReference>
<dbReference type="SMART" id="SM00674">
    <property type="entry name" value="CENPB"/>
    <property type="match status" value="1"/>
</dbReference>
<dbReference type="InterPro" id="IPR006600">
    <property type="entry name" value="HTH_CenpB_DNA-bd_dom"/>
</dbReference>
<dbReference type="EMBL" id="GL988041">
    <property type="protein sequence ID" value="EGS21808.1"/>
    <property type="molecule type" value="Genomic_DNA"/>
</dbReference>
<feature type="compositionally biased region" description="Polar residues" evidence="3">
    <location>
        <begin position="357"/>
        <end position="371"/>
    </location>
</feature>
<keyword evidence="2" id="KW-0175">Coiled coil</keyword>
<dbReference type="KEGG" id="cthr:CTHT_0036780"/>
<dbReference type="InterPro" id="IPR041188">
    <property type="entry name" value="HTH_ABP1_N"/>
</dbReference>
<proteinExistence type="predicted"/>
<feature type="compositionally biased region" description="Low complexity" evidence="3">
    <location>
        <begin position="1"/>
        <end position="22"/>
    </location>
</feature>
<dbReference type="InterPro" id="IPR050863">
    <property type="entry name" value="CenT-Element_Derived"/>
</dbReference>
<gene>
    <name evidence="5" type="ORF">CTHT_0036780</name>
</gene>
<protein>
    <recommendedName>
        <fullName evidence="4">HTH CENPB-type domain-containing protein</fullName>
    </recommendedName>
</protein>
<dbReference type="eggNOG" id="KOG3105">
    <property type="taxonomic scope" value="Eukaryota"/>
</dbReference>
<dbReference type="PANTHER" id="PTHR19303">
    <property type="entry name" value="TRANSPOSON"/>
    <property type="match status" value="1"/>
</dbReference>
<feature type="compositionally biased region" description="Polar residues" evidence="3">
    <location>
        <begin position="231"/>
        <end position="248"/>
    </location>
</feature>